<dbReference type="RefSeq" id="XP_022760064.1">
    <property type="nucleotide sequence ID" value="XM_022904329.1"/>
</dbReference>
<protein>
    <submittedName>
        <fullName evidence="9">Receptor-like protein 12</fullName>
    </submittedName>
</protein>
<evidence type="ECO:0000256" key="7">
    <source>
        <dbReference type="ARBA" id="ARBA00023180"/>
    </source>
</evidence>
<dbReference type="SUPFAM" id="SSF52058">
    <property type="entry name" value="L domain-like"/>
    <property type="match status" value="1"/>
</dbReference>
<dbReference type="Proteomes" id="UP000515121">
    <property type="component" value="Unplaced"/>
</dbReference>
<dbReference type="OrthoDB" id="998611at2759"/>
<dbReference type="GeneID" id="111306483"/>
<organism evidence="8 9">
    <name type="scientific">Durio zibethinus</name>
    <name type="common">Durian</name>
    <dbReference type="NCBI Taxonomy" id="66656"/>
    <lineage>
        <taxon>Eukaryota</taxon>
        <taxon>Viridiplantae</taxon>
        <taxon>Streptophyta</taxon>
        <taxon>Embryophyta</taxon>
        <taxon>Tracheophyta</taxon>
        <taxon>Spermatophyta</taxon>
        <taxon>Magnoliopsida</taxon>
        <taxon>eudicotyledons</taxon>
        <taxon>Gunneridae</taxon>
        <taxon>Pentapetalae</taxon>
        <taxon>rosids</taxon>
        <taxon>malvids</taxon>
        <taxon>Malvales</taxon>
        <taxon>Malvaceae</taxon>
        <taxon>Helicteroideae</taxon>
        <taxon>Durio</taxon>
    </lineage>
</organism>
<evidence type="ECO:0000256" key="6">
    <source>
        <dbReference type="ARBA" id="ARBA00023170"/>
    </source>
</evidence>
<accession>A0A6P6A519</accession>
<sequence length="388" mass="43329">MRNVGNLLLLFQISSLFWCFFSLVDSSLTPLLSAFKTLCLDDQRSASVKLRKDFLDQSPSASNSKIGSWDLKTDSCSLKGVEYEPVGPVVKLDLGYSGLSGPLNSIFRLLHLQPLNLAAIPRLTRLQSLDLSCPRDFPDSCSSKNHPALALKRPNFETFVLNWSCLLQLYLDDADVSEQSTSLCEALSGALPNLRRLSWSNCVLSSPPSTLQLEWELAGSHFPIAKTEKPGHFRKPTLTGMFTDNFSNSTLKLLLTNFYGSLPASFDCLGSIINLYGLNLEGNDFHSMSLNFDRGTKLLSLKLNSNSLEGKLPRSLANCSRLELLDLGNNMICDRFPSWLKKLPTLRVLVLRKNKFYGPTVDHTSDAKIFPVLQTMDLASNKFWEELY</sequence>
<dbReference type="PANTHER" id="PTHR48061">
    <property type="entry name" value="LEUCINE-RICH REPEAT RECEPTOR PROTEIN KINASE EMS1-LIKE-RELATED"/>
    <property type="match status" value="1"/>
</dbReference>
<evidence type="ECO:0000256" key="2">
    <source>
        <dbReference type="ARBA" id="ARBA00022692"/>
    </source>
</evidence>
<proteinExistence type="predicted"/>
<evidence type="ECO:0000256" key="1">
    <source>
        <dbReference type="ARBA" id="ARBA00004479"/>
    </source>
</evidence>
<dbReference type="Gene3D" id="3.80.10.10">
    <property type="entry name" value="Ribonuclease Inhibitor"/>
    <property type="match status" value="2"/>
</dbReference>
<dbReference type="InterPro" id="IPR046956">
    <property type="entry name" value="RLP23-like"/>
</dbReference>
<keyword evidence="2" id="KW-0812">Transmembrane</keyword>
<keyword evidence="3" id="KW-0732">Signal</keyword>
<evidence type="ECO:0000256" key="3">
    <source>
        <dbReference type="ARBA" id="ARBA00022729"/>
    </source>
</evidence>
<evidence type="ECO:0000313" key="8">
    <source>
        <dbReference type="Proteomes" id="UP000515121"/>
    </source>
</evidence>
<keyword evidence="6" id="KW-0675">Receptor</keyword>
<dbReference type="PANTHER" id="PTHR48061:SF2">
    <property type="entry name" value="RECEPTOR LIKE PROTEIN 30-LIKE"/>
    <property type="match status" value="1"/>
</dbReference>
<keyword evidence="4" id="KW-1133">Transmembrane helix</keyword>
<dbReference type="KEGG" id="dzi:111306483"/>
<evidence type="ECO:0000256" key="4">
    <source>
        <dbReference type="ARBA" id="ARBA00022989"/>
    </source>
</evidence>
<dbReference type="GO" id="GO:0016020">
    <property type="term" value="C:membrane"/>
    <property type="evidence" value="ECO:0007669"/>
    <property type="project" value="UniProtKB-SubCell"/>
</dbReference>
<comment type="subcellular location">
    <subcellularLocation>
        <location evidence="1">Membrane</location>
        <topology evidence="1">Single-pass type I membrane protein</topology>
    </subcellularLocation>
</comment>
<gene>
    <name evidence="9" type="primary">LOC111306483</name>
</gene>
<keyword evidence="7" id="KW-0325">Glycoprotein</keyword>
<keyword evidence="8" id="KW-1185">Reference proteome</keyword>
<evidence type="ECO:0000256" key="5">
    <source>
        <dbReference type="ARBA" id="ARBA00023136"/>
    </source>
</evidence>
<dbReference type="AlphaFoldDB" id="A0A6P6A519"/>
<name>A0A6P6A519_DURZI</name>
<evidence type="ECO:0000313" key="9">
    <source>
        <dbReference type="RefSeq" id="XP_022760064.1"/>
    </source>
</evidence>
<dbReference type="Pfam" id="PF00560">
    <property type="entry name" value="LRR_1"/>
    <property type="match status" value="2"/>
</dbReference>
<dbReference type="InterPro" id="IPR001611">
    <property type="entry name" value="Leu-rich_rpt"/>
</dbReference>
<reference evidence="9" key="1">
    <citation type="submission" date="2025-08" db="UniProtKB">
        <authorList>
            <consortium name="RefSeq"/>
        </authorList>
    </citation>
    <scope>IDENTIFICATION</scope>
    <source>
        <tissue evidence="9">Fruit stalk</tissue>
    </source>
</reference>
<dbReference type="InterPro" id="IPR032675">
    <property type="entry name" value="LRR_dom_sf"/>
</dbReference>
<keyword evidence="5" id="KW-0472">Membrane</keyword>